<sequence>MESMQERAITLIYKTGLDELVRKSPIGHARWKNVRHKTTRISSEELEVLVSLYPQYALWIASGEVAPECGQTSPDYDEANRNLTNQNAG</sequence>
<dbReference type="InterPro" id="IPR010982">
    <property type="entry name" value="Lambda_DNA-bd_dom_sf"/>
</dbReference>
<accession>A0A0F9MIU2</accession>
<reference evidence="2" key="1">
    <citation type="journal article" date="2015" name="Nature">
        <title>Complex archaea that bridge the gap between prokaryotes and eukaryotes.</title>
        <authorList>
            <person name="Spang A."/>
            <person name="Saw J.H."/>
            <person name="Jorgensen S.L."/>
            <person name="Zaremba-Niedzwiedzka K."/>
            <person name="Martijn J."/>
            <person name="Lind A.E."/>
            <person name="van Eijk R."/>
            <person name="Schleper C."/>
            <person name="Guy L."/>
            <person name="Ettema T.J."/>
        </authorList>
    </citation>
    <scope>NUCLEOTIDE SEQUENCE</scope>
</reference>
<evidence type="ECO:0000313" key="2">
    <source>
        <dbReference type="EMBL" id="KKM99151.1"/>
    </source>
</evidence>
<feature type="region of interest" description="Disordered" evidence="1">
    <location>
        <begin position="68"/>
        <end position="89"/>
    </location>
</feature>
<name>A0A0F9MIU2_9ZZZZ</name>
<dbReference type="Gene3D" id="1.10.260.40">
    <property type="entry name" value="lambda repressor-like DNA-binding domains"/>
    <property type="match status" value="1"/>
</dbReference>
<evidence type="ECO:0000256" key="1">
    <source>
        <dbReference type="SAM" id="MobiDB-lite"/>
    </source>
</evidence>
<dbReference type="GO" id="GO:0003677">
    <property type="term" value="F:DNA binding"/>
    <property type="evidence" value="ECO:0007669"/>
    <property type="project" value="InterPro"/>
</dbReference>
<proteinExistence type="predicted"/>
<evidence type="ECO:0008006" key="3">
    <source>
        <dbReference type="Google" id="ProtNLM"/>
    </source>
</evidence>
<protein>
    <recommendedName>
        <fullName evidence="3">DNA-binding protein</fullName>
    </recommendedName>
</protein>
<dbReference type="EMBL" id="LAZR01005530">
    <property type="protein sequence ID" value="KKM99151.1"/>
    <property type="molecule type" value="Genomic_DNA"/>
</dbReference>
<gene>
    <name evidence="2" type="ORF">LCGC14_1150730</name>
</gene>
<comment type="caution">
    <text evidence="2">The sequence shown here is derived from an EMBL/GenBank/DDBJ whole genome shotgun (WGS) entry which is preliminary data.</text>
</comment>
<organism evidence="2">
    <name type="scientific">marine sediment metagenome</name>
    <dbReference type="NCBI Taxonomy" id="412755"/>
    <lineage>
        <taxon>unclassified sequences</taxon>
        <taxon>metagenomes</taxon>
        <taxon>ecological metagenomes</taxon>
    </lineage>
</organism>
<dbReference type="AlphaFoldDB" id="A0A0F9MIU2"/>